<keyword evidence="3" id="KW-1185">Reference proteome</keyword>
<reference evidence="3" key="1">
    <citation type="journal article" date="2019" name="Int. J. Syst. Evol. Microbiol.">
        <title>The Global Catalogue of Microorganisms (GCM) 10K type strain sequencing project: providing services to taxonomists for standard genome sequencing and annotation.</title>
        <authorList>
            <consortium name="The Broad Institute Genomics Platform"/>
            <consortium name="The Broad Institute Genome Sequencing Center for Infectious Disease"/>
            <person name="Wu L."/>
            <person name="Ma J."/>
        </authorList>
    </citation>
    <scope>NUCLEOTIDE SEQUENCE [LARGE SCALE GENOMIC DNA]</scope>
    <source>
        <strain evidence="3">JCM 4733</strain>
    </source>
</reference>
<comment type="caution">
    <text evidence="2">The sequence shown here is derived from an EMBL/GenBank/DDBJ whole genome shotgun (WGS) entry which is preliminary data.</text>
</comment>
<evidence type="ECO:0000313" key="3">
    <source>
        <dbReference type="Proteomes" id="UP000653644"/>
    </source>
</evidence>
<dbReference type="Proteomes" id="UP000653644">
    <property type="component" value="Unassembled WGS sequence"/>
</dbReference>
<feature type="region of interest" description="Disordered" evidence="1">
    <location>
        <begin position="46"/>
        <end position="87"/>
    </location>
</feature>
<feature type="compositionally biased region" description="Basic and acidic residues" evidence="1">
    <location>
        <begin position="74"/>
        <end position="87"/>
    </location>
</feature>
<gene>
    <name evidence="2" type="ORF">GCM10010345_31620</name>
</gene>
<proteinExistence type="predicted"/>
<name>A0ABQ3CLU7_9ACTN</name>
<protein>
    <submittedName>
        <fullName evidence="2">Uncharacterized protein</fullName>
    </submittedName>
</protein>
<accession>A0ABQ3CLU7</accession>
<evidence type="ECO:0000256" key="1">
    <source>
        <dbReference type="SAM" id="MobiDB-lite"/>
    </source>
</evidence>
<organism evidence="2 3">
    <name type="scientific">Streptomyces canarius</name>
    <dbReference type="NCBI Taxonomy" id="285453"/>
    <lineage>
        <taxon>Bacteria</taxon>
        <taxon>Bacillati</taxon>
        <taxon>Actinomycetota</taxon>
        <taxon>Actinomycetes</taxon>
        <taxon>Kitasatosporales</taxon>
        <taxon>Streptomycetaceae</taxon>
        <taxon>Streptomyces</taxon>
    </lineage>
</organism>
<dbReference type="RefSeq" id="WP_189886314.1">
    <property type="nucleotide sequence ID" value="NZ_BMVN01000009.1"/>
</dbReference>
<sequence length="87" mass="8910">MTFPKTAIRGARPPRRRPSEWRAQQPVVAVGGALGAVARSALARARSPAGGATTLSTCASASAREVSLPPGPDNTRDKTDSGGKKSL</sequence>
<feature type="region of interest" description="Disordered" evidence="1">
    <location>
        <begin position="1"/>
        <end position="24"/>
    </location>
</feature>
<feature type="compositionally biased region" description="Low complexity" evidence="1">
    <location>
        <begin position="46"/>
        <end position="63"/>
    </location>
</feature>
<dbReference type="EMBL" id="BMVN01000009">
    <property type="protein sequence ID" value="GHA24450.1"/>
    <property type="molecule type" value="Genomic_DNA"/>
</dbReference>
<evidence type="ECO:0000313" key="2">
    <source>
        <dbReference type="EMBL" id="GHA24450.1"/>
    </source>
</evidence>